<keyword evidence="2" id="KW-1185">Reference proteome</keyword>
<comment type="caution">
    <text evidence="1">The sequence shown here is derived from an EMBL/GenBank/DDBJ whole genome shotgun (WGS) entry which is preliminary data.</text>
</comment>
<dbReference type="Proteomes" id="UP000821865">
    <property type="component" value="Chromosome 1"/>
</dbReference>
<evidence type="ECO:0000313" key="1">
    <source>
        <dbReference type="EMBL" id="KAH7978369.1"/>
    </source>
</evidence>
<protein>
    <submittedName>
        <fullName evidence="1">Uncharacterized protein</fullName>
    </submittedName>
</protein>
<gene>
    <name evidence="1" type="ORF">HPB49_005362</name>
</gene>
<sequence>MIPGCFIDLALVPMPGLAVLYAMPKALNVIAATTPMMPKKVAFGGRVRQRHVRHVQAGAGSPRCCYCSSRIKVRSYNSWTSQQQASSKLQNGLPAHSAQLYHLEDCRAAHSEEYVGTGGVAPRSVELAFEFWFHGGAFDFEEDTDS</sequence>
<name>A0ACB8DVK2_DERSI</name>
<organism evidence="1 2">
    <name type="scientific">Dermacentor silvarum</name>
    <name type="common">Tick</name>
    <dbReference type="NCBI Taxonomy" id="543639"/>
    <lineage>
        <taxon>Eukaryota</taxon>
        <taxon>Metazoa</taxon>
        <taxon>Ecdysozoa</taxon>
        <taxon>Arthropoda</taxon>
        <taxon>Chelicerata</taxon>
        <taxon>Arachnida</taxon>
        <taxon>Acari</taxon>
        <taxon>Parasitiformes</taxon>
        <taxon>Ixodida</taxon>
        <taxon>Ixodoidea</taxon>
        <taxon>Ixodidae</taxon>
        <taxon>Rhipicephalinae</taxon>
        <taxon>Dermacentor</taxon>
    </lineage>
</organism>
<reference evidence="1" key="1">
    <citation type="submission" date="2020-05" db="EMBL/GenBank/DDBJ databases">
        <title>Large-scale comparative analyses of tick genomes elucidate their genetic diversity and vector capacities.</title>
        <authorList>
            <person name="Jia N."/>
            <person name="Wang J."/>
            <person name="Shi W."/>
            <person name="Du L."/>
            <person name="Sun Y."/>
            <person name="Zhan W."/>
            <person name="Jiang J."/>
            <person name="Wang Q."/>
            <person name="Zhang B."/>
            <person name="Ji P."/>
            <person name="Sakyi L.B."/>
            <person name="Cui X."/>
            <person name="Yuan T."/>
            <person name="Jiang B."/>
            <person name="Yang W."/>
            <person name="Lam T.T.-Y."/>
            <person name="Chang Q."/>
            <person name="Ding S."/>
            <person name="Wang X."/>
            <person name="Zhu J."/>
            <person name="Ruan X."/>
            <person name="Zhao L."/>
            <person name="Wei J."/>
            <person name="Que T."/>
            <person name="Du C."/>
            <person name="Cheng J."/>
            <person name="Dai P."/>
            <person name="Han X."/>
            <person name="Huang E."/>
            <person name="Gao Y."/>
            <person name="Liu J."/>
            <person name="Shao H."/>
            <person name="Ye R."/>
            <person name="Li L."/>
            <person name="Wei W."/>
            <person name="Wang X."/>
            <person name="Wang C."/>
            <person name="Yang T."/>
            <person name="Huo Q."/>
            <person name="Li W."/>
            <person name="Guo W."/>
            <person name="Chen H."/>
            <person name="Zhou L."/>
            <person name="Ni X."/>
            <person name="Tian J."/>
            <person name="Zhou Y."/>
            <person name="Sheng Y."/>
            <person name="Liu T."/>
            <person name="Pan Y."/>
            <person name="Xia L."/>
            <person name="Li J."/>
            <person name="Zhao F."/>
            <person name="Cao W."/>
        </authorList>
    </citation>
    <scope>NUCLEOTIDE SEQUENCE</scope>
    <source>
        <strain evidence="1">Dsil-2018</strain>
    </source>
</reference>
<dbReference type="EMBL" id="CM023470">
    <property type="protein sequence ID" value="KAH7978369.1"/>
    <property type="molecule type" value="Genomic_DNA"/>
</dbReference>
<proteinExistence type="predicted"/>
<evidence type="ECO:0000313" key="2">
    <source>
        <dbReference type="Proteomes" id="UP000821865"/>
    </source>
</evidence>
<accession>A0ACB8DVK2</accession>